<keyword evidence="3" id="KW-1185">Reference proteome</keyword>
<dbReference type="AlphaFoldDB" id="A0ABD2ASL6"/>
<organism evidence="2 3">
    <name type="scientific">Vespula maculifrons</name>
    <name type="common">Eastern yellow jacket</name>
    <name type="synonym">Wasp</name>
    <dbReference type="NCBI Taxonomy" id="7453"/>
    <lineage>
        <taxon>Eukaryota</taxon>
        <taxon>Metazoa</taxon>
        <taxon>Ecdysozoa</taxon>
        <taxon>Arthropoda</taxon>
        <taxon>Hexapoda</taxon>
        <taxon>Insecta</taxon>
        <taxon>Pterygota</taxon>
        <taxon>Neoptera</taxon>
        <taxon>Endopterygota</taxon>
        <taxon>Hymenoptera</taxon>
        <taxon>Apocrita</taxon>
        <taxon>Aculeata</taxon>
        <taxon>Vespoidea</taxon>
        <taxon>Vespidae</taxon>
        <taxon>Vespinae</taxon>
        <taxon>Vespula</taxon>
    </lineage>
</organism>
<comment type="caution">
    <text evidence="2">The sequence shown here is derived from an EMBL/GenBank/DDBJ whole genome shotgun (WGS) entry which is preliminary data.</text>
</comment>
<feature type="compositionally biased region" description="Basic and acidic residues" evidence="1">
    <location>
        <begin position="21"/>
        <end position="38"/>
    </location>
</feature>
<evidence type="ECO:0000313" key="2">
    <source>
        <dbReference type="EMBL" id="KAL2723381.1"/>
    </source>
</evidence>
<protein>
    <submittedName>
        <fullName evidence="2">Uncharacterized protein</fullName>
    </submittedName>
</protein>
<sequence length="275" mass="31059">SFSLSRNKIVEGVNAALVERQKKEEDVRGGGGGGKEEEGGGGGGGGGACFFGERQREEGYLELLLEAVTMSPFKWNDCSVLAVGSLNFIKWYSTITRHIYRYHRLELNIIECNKPSRSNGSNRFSYLDNLLNSPPVDGCDRQDCKSWSKACIAYRIDCNIPHSCKISDRICCHRTFNCETRIDYFTLRRKRKFIRANETEVGLLGSRAIGMNDYASVQVARLITQQFKKIRSMDIYMHSSFNLKENKIVLDSFGSRVGVVGSISKGDRLEVIRRR</sequence>
<feature type="region of interest" description="Disordered" evidence="1">
    <location>
        <begin position="21"/>
        <end position="44"/>
    </location>
</feature>
<name>A0ABD2ASL6_VESMC</name>
<reference evidence="2 3" key="1">
    <citation type="journal article" date="2024" name="Ann. Entomol. Soc. Am.">
        <title>Genomic analyses of the southern and eastern yellowjacket wasps (Hymenoptera: Vespidae) reveal evolutionary signatures of social life.</title>
        <authorList>
            <person name="Catto M.A."/>
            <person name="Caine P.B."/>
            <person name="Orr S.E."/>
            <person name="Hunt B.G."/>
            <person name="Goodisman M.A.D."/>
        </authorList>
    </citation>
    <scope>NUCLEOTIDE SEQUENCE [LARGE SCALE GENOMIC DNA]</scope>
    <source>
        <strain evidence="2">232</strain>
        <tissue evidence="2">Head and thorax</tissue>
    </source>
</reference>
<evidence type="ECO:0000256" key="1">
    <source>
        <dbReference type="SAM" id="MobiDB-lite"/>
    </source>
</evidence>
<proteinExistence type="predicted"/>
<dbReference type="EMBL" id="JAYRBN010000114">
    <property type="protein sequence ID" value="KAL2723381.1"/>
    <property type="molecule type" value="Genomic_DNA"/>
</dbReference>
<feature type="non-terminal residue" evidence="2">
    <location>
        <position position="1"/>
    </location>
</feature>
<gene>
    <name evidence="2" type="ORF">V1477_019232</name>
</gene>
<evidence type="ECO:0000313" key="3">
    <source>
        <dbReference type="Proteomes" id="UP001607303"/>
    </source>
</evidence>
<dbReference type="Proteomes" id="UP001607303">
    <property type="component" value="Unassembled WGS sequence"/>
</dbReference>
<accession>A0ABD2ASL6</accession>